<feature type="chain" id="PRO_5045508015" evidence="2">
    <location>
        <begin position="20"/>
        <end position="131"/>
    </location>
</feature>
<gene>
    <name evidence="3" type="ORF">LYSCAS_26420</name>
</gene>
<evidence type="ECO:0000256" key="2">
    <source>
        <dbReference type="SAM" id="SignalP"/>
    </source>
</evidence>
<evidence type="ECO:0000256" key="1">
    <source>
        <dbReference type="SAM" id="MobiDB-lite"/>
    </source>
</evidence>
<name>A0ABM7Q8J9_9GAMM</name>
<sequence>MQRIVISVLLAGLPLLCHAQQPRVSEPTRVQSPDTAPFDALHRTTDPRSPQAFAFLRAYGTPSAQQVAAHGWPVAASLPEGLARHKLGSRGAIEDQPYVLLVDADHKRMYLLRQDRQGAVVYGPIQYPRGI</sequence>
<dbReference type="EMBL" id="AP024545">
    <property type="protein sequence ID" value="BCT93618.1"/>
    <property type="molecule type" value="Genomic_DNA"/>
</dbReference>
<feature type="signal peptide" evidence="2">
    <location>
        <begin position="1"/>
        <end position="19"/>
    </location>
</feature>
<keyword evidence="2" id="KW-0732">Signal</keyword>
<organism evidence="3 4">
    <name type="scientific">Noviluteimonas caseinilytica</name>
    <dbReference type="NCBI Taxonomy" id="2675101"/>
    <lineage>
        <taxon>Bacteria</taxon>
        <taxon>Pseudomonadati</taxon>
        <taxon>Pseudomonadota</taxon>
        <taxon>Gammaproteobacteria</taxon>
        <taxon>Lysobacterales</taxon>
        <taxon>Lysobacteraceae</taxon>
        <taxon>Noviluteimonas</taxon>
    </lineage>
</organism>
<dbReference type="Proteomes" id="UP000681317">
    <property type="component" value="Chromosome"/>
</dbReference>
<feature type="region of interest" description="Disordered" evidence="1">
    <location>
        <begin position="23"/>
        <end position="43"/>
    </location>
</feature>
<proteinExistence type="predicted"/>
<evidence type="ECO:0000313" key="4">
    <source>
        <dbReference type="Proteomes" id="UP000681317"/>
    </source>
</evidence>
<evidence type="ECO:0000313" key="3">
    <source>
        <dbReference type="EMBL" id="BCT93618.1"/>
    </source>
</evidence>
<accession>A0ABM7Q8J9</accession>
<keyword evidence="4" id="KW-1185">Reference proteome</keyword>
<reference evidence="3 4" key="1">
    <citation type="submission" date="2021-03" db="EMBL/GenBank/DDBJ databases">
        <title>Complete Genome Sequences of Two Lysobacter Strains Isolated from Sea Water (Lysobacter caseinilyticus) and Soil (Lysobacter helvus) in South Korea.</title>
        <authorList>
            <person name="Watanabe Y."/>
            <person name="Arakawa K."/>
        </authorList>
    </citation>
    <scope>NUCLEOTIDE SEQUENCE [LARGE SCALE GENOMIC DNA]</scope>
    <source>
        <strain evidence="3 4">KVB24</strain>
    </source>
</reference>
<protein>
    <submittedName>
        <fullName evidence="3">Uncharacterized protein</fullName>
    </submittedName>
</protein>
<dbReference type="RefSeq" id="WP_213434531.1">
    <property type="nucleotide sequence ID" value="NZ_AP024545.1"/>
</dbReference>